<gene>
    <name evidence="12" type="primary">LOC118424535</name>
</gene>
<evidence type="ECO:0000256" key="4">
    <source>
        <dbReference type="ARBA" id="ARBA00022729"/>
    </source>
</evidence>
<reference evidence="12" key="2">
    <citation type="submission" date="2025-08" db="UniProtKB">
        <authorList>
            <consortium name="RefSeq"/>
        </authorList>
    </citation>
    <scope>IDENTIFICATION</scope>
    <source>
        <strain evidence="12">S238N-H82</strain>
        <tissue evidence="12">Testes</tissue>
    </source>
</reference>
<keyword evidence="3 7" id="KW-0812">Transmembrane</keyword>
<dbReference type="RefSeq" id="XP_035689019.1">
    <property type="nucleotide sequence ID" value="XM_035833126.1"/>
</dbReference>
<dbReference type="KEGG" id="bfo:118424535"/>
<evidence type="ECO:0000256" key="1">
    <source>
        <dbReference type="ARBA" id="ARBA00004115"/>
    </source>
</evidence>
<evidence type="ECO:0000256" key="2">
    <source>
        <dbReference type="ARBA" id="ARBA00007104"/>
    </source>
</evidence>
<accession>A0A9J7LV46</accession>
<dbReference type="AlphaFoldDB" id="A0A9J7LV46"/>
<dbReference type="OrthoDB" id="10037706at2759"/>
<evidence type="ECO:0000256" key="6">
    <source>
        <dbReference type="ARBA" id="ARBA00023136"/>
    </source>
</evidence>
<dbReference type="InterPro" id="IPR015720">
    <property type="entry name" value="Emp24-like"/>
</dbReference>
<dbReference type="PROSITE" id="PS50866">
    <property type="entry name" value="GOLD"/>
    <property type="match status" value="1"/>
</dbReference>
<dbReference type="InterPro" id="IPR009038">
    <property type="entry name" value="GOLD_dom"/>
</dbReference>
<keyword evidence="6 8" id="KW-0472">Membrane</keyword>
<feature type="chain" id="PRO_5039937252" evidence="9">
    <location>
        <begin position="18"/>
        <end position="241"/>
    </location>
</feature>
<dbReference type="OMA" id="VEMWVEY"/>
<dbReference type="Proteomes" id="UP000001554">
    <property type="component" value="Chromosome 10"/>
</dbReference>
<feature type="domain" description="GOLD" evidence="10">
    <location>
        <begin position="43"/>
        <end position="130"/>
    </location>
</feature>
<comment type="subcellular location">
    <subcellularLocation>
        <location evidence="1">Endoplasmic reticulum membrane</location>
        <topology evidence="1">Single-pass type I membrane protein</topology>
    </subcellularLocation>
    <subcellularLocation>
        <location evidence="7">Membrane</location>
        <topology evidence="7">Single-pass type I membrane protein</topology>
    </subcellularLocation>
</comment>
<evidence type="ECO:0000256" key="8">
    <source>
        <dbReference type="SAM" id="Phobius"/>
    </source>
</evidence>
<name>A0A9J7LV46_BRAFL</name>
<dbReference type="GeneID" id="118424535"/>
<proteinExistence type="inferred from homology"/>
<dbReference type="Pfam" id="PF01105">
    <property type="entry name" value="EMP24_GP25L"/>
    <property type="match status" value="1"/>
</dbReference>
<evidence type="ECO:0000256" key="3">
    <source>
        <dbReference type="ARBA" id="ARBA00022692"/>
    </source>
</evidence>
<evidence type="ECO:0000313" key="12">
    <source>
        <dbReference type="RefSeq" id="XP_035689019.1"/>
    </source>
</evidence>
<comment type="similarity">
    <text evidence="2 7">Belongs to the EMP24/GP25L family.</text>
</comment>
<evidence type="ECO:0000256" key="9">
    <source>
        <dbReference type="SAM" id="SignalP"/>
    </source>
</evidence>
<reference evidence="11" key="1">
    <citation type="journal article" date="2020" name="Nat. Ecol. Evol.">
        <title>Deeply conserved synteny resolves early events in vertebrate evolution.</title>
        <authorList>
            <person name="Simakov O."/>
            <person name="Marletaz F."/>
            <person name="Yue J.X."/>
            <person name="O'Connell B."/>
            <person name="Jenkins J."/>
            <person name="Brandt A."/>
            <person name="Calef R."/>
            <person name="Tung C.H."/>
            <person name="Huang T.K."/>
            <person name="Schmutz J."/>
            <person name="Satoh N."/>
            <person name="Yu J.K."/>
            <person name="Putnam N.H."/>
            <person name="Green R.E."/>
            <person name="Rokhsar D.S."/>
        </authorList>
    </citation>
    <scope>NUCLEOTIDE SEQUENCE [LARGE SCALE GENOMIC DNA]</scope>
    <source>
        <strain evidence="11">S238N-H82</strain>
    </source>
</reference>
<keyword evidence="4 9" id="KW-0732">Signal</keyword>
<evidence type="ECO:0000313" key="11">
    <source>
        <dbReference type="Proteomes" id="UP000001554"/>
    </source>
</evidence>
<keyword evidence="11" id="KW-1185">Reference proteome</keyword>
<feature type="transmembrane region" description="Helical" evidence="8">
    <location>
        <begin position="191"/>
        <end position="210"/>
    </location>
</feature>
<protein>
    <submittedName>
        <fullName evidence="12">Uncharacterized protein LOC118424535</fullName>
    </submittedName>
</protein>
<keyword evidence="5 8" id="KW-1133">Transmembrane helix</keyword>
<dbReference type="GO" id="GO:0005789">
    <property type="term" value="C:endoplasmic reticulum membrane"/>
    <property type="evidence" value="ECO:0007669"/>
    <property type="project" value="UniProtKB-SubCell"/>
</dbReference>
<evidence type="ECO:0000259" key="10">
    <source>
        <dbReference type="PROSITE" id="PS50866"/>
    </source>
</evidence>
<dbReference type="SMART" id="SM01190">
    <property type="entry name" value="EMP24_GP25L"/>
    <property type="match status" value="1"/>
</dbReference>
<dbReference type="PANTHER" id="PTHR22811">
    <property type="entry name" value="TRANSMEMBRANE EMP24 DOMAIN-CONTAINING PROTEIN"/>
    <property type="match status" value="1"/>
</dbReference>
<evidence type="ECO:0000256" key="5">
    <source>
        <dbReference type="ARBA" id="ARBA00022989"/>
    </source>
</evidence>
<sequence length="241" mass="28122">MLAGCVFVLVFVTSSLAYRDRDDYIGPKERFMDFSIEVPSNSMECFYQDMDDRFHGMYLQYLVLYQGPYEDLHFTISGPDGKFLFQAVGEYEEFHINITDSRQKGTYEMCLENQYLLEETVVYVEMWVEYNDSLDKLVDTHSYEDLGNVTTSLKKISDRIQRMDLHAGLISQWYHKDSVTLKFSDNHVDSFGMLVCAMIICSGLLQAFFIKKLFLRDQEELRNDPPVKFDQPRKSSGSRIA</sequence>
<feature type="signal peptide" evidence="9">
    <location>
        <begin position="1"/>
        <end position="17"/>
    </location>
</feature>
<evidence type="ECO:0000256" key="7">
    <source>
        <dbReference type="RuleBase" id="RU003827"/>
    </source>
</evidence>
<organism evidence="11 12">
    <name type="scientific">Branchiostoma floridae</name>
    <name type="common">Florida lancelet</name>
    <name type="synonym">Amphioxus</name>
    <dbReference type="NCBI Taxonomy" id="7739"/>
    <lineage>
        <taxon>Eukaryota</taxon>
        <taxon>Metazoa</taxon>
        <taxon>Chordata</taxon>
        <taxon>Cephalochordata</taxon>
        <taxon>Leptocardii</taxon>
        <taxon>Amphioxiformes</taxon>
        <taxon>Branchiostomatidae</taxon>
        <taxon>Branchiostoma</taxon>
    </lineage>
</organism>